<gene>
    <name evidence="7" type="ORF">CTheo_1162</name>
</gene>
<dbReference type="PANTHER" id="PTHR10057">
    <property type="entry name" value="PERIPHERAL-TYPE BENZODIAZEPINE RECEPTOR"/>
    <property type="match status" value="1"/>
</dbReference>
<evidence type="ECO:0000256" key="3">
    <source>
        <dbReference type="ARBA" id="ARBA00022692"/>
    </source>
</evidence>
<dbReference type="FunFam" id="1.20.1260.100:FF:000001">
    <property type="entry name" value="translocator protein 2"/>
    <property type="match status" value="1"/>
</dbReference>
<proteinExistence type="inferred from homology"/>
<dbReference type="Gene3D" id="1.20.1260.100">
    <property type="entry name" value="TspO/MBR protein"/>
    <property type="match status" value="1"/>
</dbReference>
<dbReference type="InterPro" id="IPR004307">
    <property type="entry name" value="TspO_MBR"/>
</dbReference>
<evidence type="ECO:0000313" key="7">
    <source>
        <dbReference type="EMBL" id="KAB5595485.1"/>
    </source>
</evidence>
<comment type="caution">
    <text evidence="7">The sequence shown here is derived from an EMBL/GenBank/DDBJ whole genome shotgun (WGS) entry which is preliminary data.</text>
</comment>
<dbReference type="AlphaFoldDB" id="A0A5N5QUP8"/>
<dbReference type="CDD" id="cd15904">
    <property type="entry name" value="TSPO_MBR"/>
    <property type="match status" value="1"/>
</dbReference>
<dbReference type="GO" id="GO:0005741">
    <property type="term" value="C:mitochondrial outer membrane"/>
    <property type="evidence" value="ECO:0007669"/>
    <property type="project" value="TreeGrafter"/>
</dbReference>
<dbReference type="PANTHER" id="PTHR10057:SF0">
    <property type="entry name" value="TRANSLOCATOR PROTEIN"/>
    <property type="match status" value="1"/>
</dbReference>
<keyword evidence="3 6" id="KW-0812">Transmembrane</keyword>
<evidence type="ECO:0000256" key="4">
    <source>
        <dbReference type="ARBA" id="ARBA00022989"/>
    </source>
</evidence>
<name>A0A5N5QUP8_9AGAM</name>
<evidence type="ECO:0000313" key="8">
    <source>
        <dbReference type="Proteomes" id="UP000383932"/>
    </source>
</evidence>
<comment type="similarity">
    <text evidence="2">Belongs to the TspO/BZRP family.</text>
</comment>
<dbReference type="Proteomes" id="UP000383932">
    <property type="component" value="Unassembled WGS sequence"/>
</dbReference>
<evidence type="ECO:0000256" key="5">
    <source>
        <dbReference type="ARBA" id="ARBA00023136"/>
    </source>
</evidence>
<sequence length="353" mass="38966">MSRFLPKHAQPFTFEHACQLDPATIAEEISRLQNSLRVLLSTQTQLQDEIAKQNPPDVDLQQAFQENLEVVESQEERIVMLRTALEAQGAAIADNPHYAIRTQEVPFVSSTPSREAASALTVGRTDAQAGDDSEGVYLSKMSGALGSQEPIANLRHLSKMSIFDRISLPPLLLELPRNPVIAVGIPIVFGTLSGYSTASVVKGPWYESLRAPPARPPRQAFGIVWPVLYASMGYASHLAIKAYDTSLSPAVKDAALIGVKMYWVQLGLNMAWSPIFFMWKQKGLALIDIGALTSTVFTMTRILHEPTGGASTYFLVPYCAWLSFATYLNGGYWWLNRGYDDPSRSVSFPRRGE</sequence>
<protein>
    <submittedName>
        <fullName evidence="7">TspO/MBR family domain-containing protein</fullName>
    </submittedName>
</protein>
<dbReference type="OrthoDB" id="8841220at2759"/>
<reference evidence="7 8" key="1">
    <citation type="journal article" date="2019" name="Fungal Biol. Biotechnol.">
        <title>Draft genome sequence of fastidious pathogen Ceratobasidium theobromae, which causes vascular-streak dieback in Theobroma cacao.</title>
        <authorList>
            <person name="Ali S.S."/>
            <person name="Asman A."/>
            <person name="Shao J."/>
            <person name="Firmansyah A.P."/>
            <person name="Susilo A.W."/>
            <person name="Rosmana A."/>
            <person name="McMahon P."/>
            <person name="Junaid M."/>
            <person name="Guest D."/>
            <person name="Kheng T.Y."/>
            <person name="Meinhardt L.W."/>
            <person name="Bailey B.A."/>
        </authorList>
    </citation>
    <scope>NUCLEOTIDE SEQUENCE [LARGE SCALE GENOMIC DNA]</scope>
    <source>
        <strain evidence="7 8">CT2</strain>
    </source>
</reference>
<feature type="transmembrane region" description="Helical" evidence="6">
    <location>
        <begin position="284"/>
        <end position="303"/>
    </location>
</feature>
<comment type="subcellular location">
    <subcellularLocation>
        <location evidence="1">Membrane</location>
        <topology evidence="1">Multi-pass membrane protein</topology>
    </subcellularLocation>
</comment>
<accession>A0A5N5QUP8</accession>
<feature type="transmembrane region" description="Helical" evidence="6">
    <location>
        <begin position="220"/>
        <end position="240"/>
    </location>
</feature>
<evidence type="ECO:0000256" key="1">
    <source>
        <dbReference type="ARBA" id="ARBA00004141"/>
    </source>
</evidence>
<evidence type="ECO:0000256" key="2">
    <source>
        <dbReference type="ARBA" id="ARBA00007524"/>
    </source>
</evidence>
<dbReference type="GO" id="GO:0033013">
    <property type="term" value="P:tetrapyrrole metabolic process"/>
    <property type="evidence" value="ECO:0007669"/>
    <property type="project" value="UniProtKB-ARBA"/>
</dbReference>
<keyword evidence="8" id="KW-1185">Reference proteome</keyword>
<feature type="transmembrane region" description="Helical" evidence="6">
    <location>
        <begin position="260"/>
        <end position="277"/>
    </location>
</feature>
<organism evidence="7 8">
    <name type="scientific">Ceratobasidium theobromae</name>
    <dbReference type="NCBI Taxonomy" id="1582974"/>
    <lineage>
        <taxon>Eukaryota</taxon>
        <taxon>Fungi</taxon>
        <taxon>Dikarya</taxon>
        <taxon>Basidiomycota</taxon>
        <taxon>Agaricomycotina</taxon>
        <taxon>Agaricomycetes</taxon>
        <taxon>Cantharellales</taxon>
        <taxon>Ceratobasidiaceae</taxon>
        <taxon>Ceratobasidium</taxon>
    </lineage>
</organism>
<feature type="transmembrane region" description="Helical" evidence="6">
    <location>
        <begin position="315"/>
        <end position="335"/>
    </location>
</feature>
<dbReference type="Pfam" id="PF03073">
    <property type="entry name" value="TspO_MBR"/>
    <property type="match status" value="1"/>
</dbReference>
<keyword evidence="5 6" id="KW-0472">Membrane</keyword>
<evidence type="ECO:0000256" key="6">
    <source>
        <dbReference type="SAM" id="Phobius"/>
    </source>
</evidence>
<keyword evidence="4 6" id="KW-1133">Transmembrane helix</keyword>
<dbReference type="InterPro" id="IPR038330">
    <property type="entry name" value="TspO/MBR-related_sf"/>
</dbReference>
<dbReference type="EMBL" id="SSOP01000009">
    <property type="protein sequence ID" value="KAB5595485.1"/>
    <property type="molecule type" value="Genomic_DNA"/>
</dbReference>